<protein>
    <submittedName>
        <fullName evidence="2">Uncharacterized protein</fullName>
    </submittedName>
</protein>
<evidence type="ECO:0000313" key="2">
    <source>
        <dbReference type="EMBL" id="KFI86901.1"/>
    </source>
</evidence>
<evidence type="ECO:0000256" key="1">
    <source>
        <dbReference type="SAM" id="Phobius"/>
    </source>
</evidence>
<dbReference type="EMBL" id="JGZM01000005">
    <property type="protein sequence ID" value="KFI86901.1"/>
    <property type="molecule type" value="Genomic_DNA"/>
</dbReference>
<proteinExistence type="predicted"/>
<comment type="caution">
    <text evidence="2">The sequence shown here is derived from an EMBL/GenBank/DDBJ whole genome shotgun (WGS) entry which is preliminary data.</text>
</comment>
<evidence type="ECO:0000313" key="3">
    <source>
        <dbReference type="Proteomes" id="UP000029040"/>
    </source>
</evidence>
<organism evidence="2 3">
    <name type="scientific">Bifidobacterium pullorum subsp. saeculare DSM 6531 = LMG 14934</name>
    <dbReference type="NCBI Taxonomy" id="1437611"/>
    <lineage>
        <taxon>Bacteria</taxon>
        <taxon>Bacillati</taxon>
        <taxon>Actinomycetota</taxon>
        <taxon>Actinomycetes</taxon>
        <taxon>Bifidobacteriales</taxon>
        <taxon>Bifidobacteriaceae</taxon>
        <taxon>Bifidobacterium</taxon>
    </lineage>
</organism>
<name>A0A087CUF1_9BIFI</name>
<dbReference type="RefSeq" id="WP_033509893.1">
    <property type="nucleotide sequence ID" value="NZ_JDTM01000010.1"/>
</dbReference>
<dbReference type="PROSITE" id="PS51257">
    <property type="entry name" value="PROKAR_LIPOPROTEIN"/>
    <property type="match status" value="1"/>
</dbReference>
<keyword evidence="1" id="KW-0472">Membrane</keyword>
<sequence length="141" mass="15688">MVGEKSHGTSHIIEHIVLAVALVWAAGCTFVWSQTDMPHRIVNAKSPDGTCEVTISELGSPVFFSPSDIRIKVLWDTDPNVIGAENVTQIETILSNDGKSLDADNFTVTWRDNIPTVITHGEEQHDQSYTFNWKDVPHRFG</sequence>
<gene>
    <name evidence="2" type="ORF">BSAE_1169</name>
</gene>
<feature type="transmembrane region" description="Helical" evidence="1">
    <location>
        <begin position="12"/>
        <end position="32"/>
    </location>
</feature>
<keyword evidence="1" id="KW-0812">Transmembrane</keyword>
<dbReference type="AlphaFoldDB" id="A0A087CUF1"/>
<dbReference type="Proteomes" id="UP000029040">
    <property type="component" value="Unassembled WGS sequence"/>
</dbReference>
<keyword evidence="1" id="KW-1133">Transmembrane helix</keyword>
<reference evidence="2 3" key="1">
    <citation type="submission" date="2014-03" db="EMBL/GenBank/DDBJ databases">
        <title>Genomics of Bifidobacteria.</title>
        <authorList>
            <person name="Ventura M."/>
            <person name="Milani C."/>
            <person name="Lugli G.A."/>
        </authorList>
    </citation>
    <scope>NUCLEOTIDE SEQUENCE [LARGE SCALE GENOMIC DNA]</scope>
    <source>
        <strain evidence="2 3">LMG 14934</strain>
    </source>
</reference>
<accession>A0A087CUF1</accession>